<evidence type="ECO:0000313" key="2">
    <source>
        <dbReference type="EMBL" id="EET00204.1"/>
    </source>
</evidence>
<dbReference type="Proteomes" id="UP000002488">
    <property type="component" value="Unassembled WGS sequence"/>
</dbReference>
<proteinExistence type="predicted"/>
<name>C6LUU9_GIAIB</name>
<feature type="region of interest" description="Disordered" evidence="1">
    <location>
        <begin position="1"/>
        <end position="23"/>
    </location>
</feature>
<dbReference type="OrthoDB" id="10252036at2759"/>
<dbReference type="VEuPathDB" id="GiardiaDB:GL50581_2551"/>
<evidence type="ECO:0000256" key="1">
    <source>
        <dbReference type="SAM" id="MobiDB-lite"/>
    </source>
</evidence>
<organism evidence="2 3">
    <name type="scientific">Giardia intestinalis (strain ATCC 50581 / GS clone H7)</name>
    <name type="common">Giardia lamblia</name>
    <dbReference type="NCBI Taxonomy" id="598745"/>
    <lineage>
        <taxon>Eukaryota</taxon>
        <taxon>Metamonada</taxon>
        <taxon>Diplomonadida</taxon>
        <taxon>Hexamitidae</taxon>
        <taxon>Giardiinae</taxon>
        <taxon>Giardia</taxon>
    </lineage>
</organism>
<gene>
    <name evidence="2" type="ORF">GL50581_2551</name>
</gene>
<reference evidence="2 3" key="1">
    <citation type="journal article" date="2009" name="PLoS Pathog.">
        <title>Draft genome sequencing of giardia intestinalis assemblage B isolate GS: is human giardiasis caused by two different species?</title>
        <authorList>
            <person name="Franzen O."/>
            <person name="Jerlstrom-Hultqvist J."/>
            <person name="Castro E."/>
            <person name="Sherwood E."/>
            <person name="Ankarklev J."/>
            <person name="Reiner D.S."/>
            <person name="Palm D."/>
            <person name="Andersson J.O."/>
            <person name="Andersson B."/>
            <person name="Svard S.G."/>
        </authorList>
    </citation>
    <scope>NUCLEOTIDE SEQUENCE [LARGE SCALE GENOMIC DNA]</scope>
    <source>
        <strain evidence="3">ATCC 50581 / GS clone H7</strain>
    </source>
</reference>
<accession>C6LUU9</accession>
<dbReference type="OMA" id="RRCDAEN"/>
<dbReference type="EMBL" id="ACGJ01002334">
    <property type="protein sequence ID" value="EET00204.1"/>
    <property type="molecule type" value="Genomic_DNA"/>
</dbReference>
<sequence length="153" mass="17207">MIGIDGDVTDREPSVSSPPSTRASSNALYTLVSQVVGPVLDAYIDQTRRCDAEENLRLACSNSFVGRPQAMHQKIAYHTGMGRSASVPLRRSTPDLEGRYRRLKNQYTRLRNLLLEVLAREQAVTALSREPDMLVNYIWMVEPAICSKIKRVE</sequence>
<feature type="compositionally biased region" description="Low complexity" evidence="1">
    <location>
        <begin position="14"/>
        <end position="23"/>
    </location>
</feature>
<comment type="caution">
    <text evidence="2">The sequence shown here is derived from an EMBL/GenBank/DDBJ whole genome shotgun (WGS) entry which is preliminary data.</text>
</comment>
<protein>
    <submittedName>
        <fullName evidence="2">Uncharacterized protein</fullName>
    </submittedName>
</protein>
<evidence type="ECO:0000313" key="3">
    <source>
        <dbReference type="Proteomes" id="UP000002488"/>
    </source>
</evidence>
<dbReference type="AlphaFoldDB" id="C6LUU9"/>